<dbReference type="Proteomes" id="UP000314294">
    <property type="component" value="Unassembled WGS sequence"/>
</dbReference>
<gene>
    <name evidence="2" type="ORF">EYF80_037226</name>
</gene>
<name>A0A4Z2GIN9_9TELE</name>
<proteinExistence type="predicted"/>
<evidence type="ECO:0000313" key="2">
    <source>
        <dbReference type="EMBL" id="TNN52582.1"/>
    </source>
</evidence>
<dbReference type="AlphaFoldDB" id="A0A4Z2GIN9"/>
<protein>
    <submittedName>
        <fullName evidence="2">Uncharacterized protein</fullName>
    </submittedName>
</protein>
<feature type="region of interest" description="Disordered" evidence="1">
    <location>
        <begin position="1"/>
        <end position="76"/>
    </location>
</feature>
<sequence length="119" mass="13107">MATVAMEKKPIRGGNHEISKLRGQKKADTSCPATDMDRRSLSANISGGFDRRQPEPGLGPFGATPAERHEARAEQRCRRSTQLFELKPDERTSTHLHVRCLPCDGLGVNSQAAEGPRDR</sequence>
<dbReference type="EMBL" id="SRLO01000542">
    <property type="protein sequence ID" value="TNN52582.1"/>
    <property type="molecule type" value="Genomic_DNA"/>
</dbReference>
<keyword evidence="3" id="KW-1185">Reference proteome</keyword>
<organism evidence="2 3">
    <name type="scientific">Liparis tanakae</name>
    <name type="common">Tanaka's snailfish</name>
    <dbReference type="NCBI Taxonomy" id="230148"/>
    <lineage>
        <taxon>Eukaryota</taxon>
        <taxon>Metazoa</taxon>
        <taxon>Chordata</taxon>
        <taxon>Craniata</taxon>
        <taxon>Vertebrata</taxon>
        <taxon>Euteleostomi</taxon>
        <taxon>Actinopterygii</taxon>
        <taxon>Neopterygii</taxon>
        <taxon>Teleostei</taxon>
        <taxon>Neoteleostei</taxon>
        <taxon>Acanthomorphata</taxon>
        <taxon>Eupercaria</taxon>
        <taxon>Perciformes</taxon>
        <taxon>Cottioidei</taxon>
        <taxon>Cottales</taxon>
        <taxon>Liparidae</taxon>
        <taxon>Liparis</taxon>
    </lineage>
</organism>
<reference evidence="2 3" key="1">
    <citation type="submission" date="2019-03" db="EMBL/GenBank/DDBJ databases">
        <title>First draft genome of Liparis tanakae, snailfish: a comprehensive survey of snailfish specific genes.</title>
        <authorList>
            <person name="Kim W."/>
            <person name="Song I."/>
            <person name="Jeong J.-H."/>
            <person name="Kim D."/>
            <person name="Kim S."/>
            <person name="Ryu S."/>
            <person name="Song J.Y."/>
            <person name="Lee S.K."/>
        </authorList>
    </citation>
    <scope>NUCLEOTIDE SEQUENCE [LARGE SCALE GENOMIC DNA]</scope>
    <source>
        <tissue evidence="2">Muscle</tissue>
    </source>
</reference>
<comment type="caution">
    <text evidence="2">The sequence shown here is derived from an EMBL/GenBank/DDBJ whole genome shotgun (WGS) entry which is preliminary data.</text>
</comment>
<feature type="compositionally biased region" description="Basic and acidic residues" evidence="1">
    <location>
        <begin position="66"/>
        <end position="76"/>
    </location>
</feature>
<evidence type="ECO:0000313" key="3">
    <source>
        <dbReference type="Proteomes" id="UP000314294"/>
    </source>
</evidence>
<evidence type="ECO:0000256" key="1">
    <source>
        <dbReference type="SAM" id="MobiDB-lite"/>
    </source>
</evidence>
<accession>A0A4Z2GIN9</accession>
<feature type="compositionally biased region" description="Basic and acidic residues" evidence="1">
    <location>
        <begin position="1"/>
        <end position="28"/>
    </location>
</feature>